<keyword evidence="3" id="KW-1185">Reference proteome</keyword>
<evidence type="ECO:0000313" key="2">
    <source>
        <dbReference type="EMBL" id="KAF9490204.1"/>
    </source>
</evidence>
<dbReference type="EMBL" id="MU154647">
    <property type="protein sequence ID" value="KAF9490204.1"/>
    <property type="molecule type" value="Genomic_DNA"/>
</dbReference>
<sequence>MQSTSIGVAGSRLMGSARWISRRGTARRPYSLLYYAALWKSLKAGICLVSGRFGHCGRGREVPKDSSETQNISRTPRTTPSARPNPRGDRRAGFRPPTLWSRGSAMRQ</sequence>
<feature type="compositionally biased region" description="Polar residues" evidence="1">
    <location>
        <begin position="68"/>
        <end position="82"/>
    </location>
</feature>
<protein>
    <submittedName>
        <fullName evidence="2">Uncharacterized protein</fullName>
    </submittedName>
</protein>
<evidence type="ECO:0000256" key="1">
    <source>
        <dbReference type="SAM" id="MobiDB-lite"/>
    </source>
</evidence>
<dbReference type="Proteomes" id="UP000807025">
    <property type="component" value="Unassembled WGS sequence"/>
</dbReference>
<comment type="caution">
    <text evidence="2">The sequence shown here is derived from an EMBL/GenBank/DDBJ whole genome shotgun (WGS) entry which is preliminary data.</text>
</comment>
<reference evidence="2" key="1">
    <citation type="submission" date="2020-11" db="EMBL/GenBank/DDBJ databases">
        <authorList>
            <consortium name="DOE Joint Genome Institute"/>
            <person name="Ahrendt S."/>
            <person name="Riley R."/>
            <person name="Andreopoulos W."/>
            <person name="Labutti K."/>
            <person name="Pangilinan J."/>
            <person name="Ruiz-Duenas F.J."/>
            <person name="Barrasa J.M."/>
            <person name="Sanchez-Garcia M."/>
            <person name="Camarero S."/>
            <person name="Miyauchi S."/>
            <person name="Serrano A."/>
            <person name="Linde D."/>
            <person name="Babiker R."/>
            <person name="Drula E."/>
            <person name="Ayuso-Fernandez I."/>
            <person name="Pacheco R."/>
            <person name="Padilla G."/>
            <person name="Ferreira P."/>
            <person name="Barriuso J."/>
            <person name="Kellner H."/>
            <person name="Castanera R."/>
            <person name="Alfaro M."/>
            <person name="Ramirez L."/>
            <person name="Pisabarro A.G."/>
            <person name="Kuo A."/>
            <person name="Tritt A."/>
            <person name="Lipzen A."/>
            <person name="He G."/>
            <person name="Yan M."/>
            <person name="Ng V."/>
            <person name="Cullen D."/>
            <person name="Martin F."/>
            <person name="Rosso M.-N."/>
            <person name="Henrissat B."/>
            <person name="Hibbett D."/>
            <person name="Martinez A.T."/>
            <person name="Grigoriev I.V."/>
        </authorList>
    </citation>
    <scope>NUCLEOTIDE SEQUENCE</scope>
    <source>
        <strain evidence="2">ATCC 90797</strain>
    </source>
</reference>
<organism evidence="2 3">
    <name type="scientific">Pleurotus eryngii</name>
    <name type="common">Boletus of the steppes</name>
    <dbReference type="NCBI Taxonomy" id="5323"/>
    <lineage>
        <taxon>Eukaryota</taxon>
        <taxon>Fungi</taxon>
        <taxon>Dikarya</taxon>
        <taxon>Basidiomycota</taxon>
        <taxon>Agaricomycotina</taxon>
        <taxon>Agaricomycetes</taxon>
        <taxon>Agaricomycetidae</taxon>
        <taxon>Agaricales</taxon>
        <taxon>Pleurotineae</taxon>
        <taxon>Pleurotaceae</taxon>
        <taxon>Pleurotus</taxon>
    </lineage>
</organism>
<accession>A0A9P5ZLX4</accession>
<name>A0A9P5ZLX4_PLEER</name>
<proteinExistence type="predicted"/>
<feature type="region of interest" description="Disordered" evidence="1">
    <location>
        <begin position="54"/>
        <end position="108"/>
    </location>
</feature>
<dbReference type="AlphaFoldDB" id="A0A9P5ZLX4"/>
<evidence type="ECO:0000313" key="3">
    <source>
        <dbReference type="Proteomes" id="UP000807025"/>
    </source>
</evidence>
<feature type="compositionally biased region" description="Basic and acidic residues" evidence="1">
    <location>
        <begin position="58"/>
        <end position="67"/>
    </location>
</feature>
<gene>
    <name evidence="2" type="ORF">BDN71DRAFT_205177</name>
</gene>